<gene>
    <name evidence="3" type="ORF">MNB_SM-3-153</name>
</gene>
<keyword evidence="1" id="KW-0175">Coiled coil</keyword>
<feature type="coiled-coil region" evidence="1">
    <location>
        <begin position="61"/>
        <end position="158"/>
    </location>
</feature>
<reference evidence="3" key="1">
    <citation type="submission" date="2016-10" db="EMBL/GenBank/DDBJ databases">
        <authorList>
            <person name="de Groot N.N."/>
        </authorList>
    </citation>
    <scope>NUCLEOTIDE SEQUENCE</scope>
</reference>
<dbReference type="EMBL" id="FPHP01000005">
    <property type="protein sequence ID" value="SFV74809.1"/>
    <property type="molecule type" value="Genomic_DNA"/>
</dbReference>
<dbReference type="InterPro" id="IPR011055">
    <property type="entry name" value="Dup_hybrid_motif"/>
</dbReference>
<feature type="coiled-coil region" evidence="1">
    <location>
        <begin position="187"/>
        <end position="257"/>
    </location>
</feature>
<dbReference type="CDD" id="cd12797">
    <property type="entry name" value="M23_peptidase"/>
    <property type="match status" value="1"/>
</dbReference>
<dbReference type="Pfam" id="PF01551">
    <property type="entry name" value="Peptidase_M23"/>
    <property type="match status" value="1"/>
</dbReference>
<evidence type="ECO:0000313" key="3">
    <source>
        <dbReference type="EMBL" id="SFV74809.1"/>
    </source>
</evidence>
<sequence>MIRFIFFILLLTPLFAQEENDIDQKIHKVSKKLTQFSQTYSNLNNKMAKTAKAIIQQKILLQEQREKLSILKQLLKLKEKSFLKHNKELQKLSQQQQKLQKAQNKLEEQLVFLIAKSVTLSMILDQKHSADETSLIESQVLKTMLKQSKQKINNLSDEFSLNNQKITSLYKRVTNIQKSISTIESKKKQLLKIKQDIQQNLRQLKQKKQTYKKALEDLLHQQDSIKKTLAGLHIIKIDKLKKERERKAREAAYKRERLSNNANLPKVKHLGSSYQAIKTIRYRGPKTIAPLKNYTITKRYGTYTDPIYGIKIFNESISLKPKYPQARVRTVFDGKVIYADKTAVLNNMVIIEHRHGLHTIYANLSQIAPTIKKGFKIRKGYTIGRVKDELIFEVTQKSHHINPTRLFQ</sequence>
<evidence type="ECO:0000259" key="2">
    <source>
        <dbReference type="Pfam" id="PF01551"/>
    </source>
</evidence>
<accession>A0A1W1D2F3</accession>
<dbReference type="SUPFAM" id="SSF51261">
    <property type="entry name" value="Duplicated hybrid motif"/>
    <property type="match status" value="1"/>
</dbReference>
<dbReference type="AlphaFoldDB" id="A0A1W1D2F3"/>
<proteinExistence type="predicted"/>
<name>A0A1W1D2F3_9ZZZZ</name>
<dbReference type="InterPro" id="IPR016047">
    <property type="entry name" value="M23ase_b-sheet_dom"/>
</dbReference>
<dbReference type="Gene3D" id="2.70.70.10">
    <property type="entry name" value="Glucose Permease (Domain IIA)"/>
    <property type="match status" value="1"/>
</dbReference>
<protein>
    <submittedName>
        <fullName evidence="3">Membrane-bound metallopeptidase</fullName>
    </submittedName>
</protein>
<organism evidence="3">
    <name type="scientific">hydrothermal vent metagenome</name>
    <dbReference type="NCBI Taxonomy" id="652676"/>
    <lineage>
        <taxon>unclassified sequences</taxon>
        <taxon>metagenomes</taxon>
        <taxon>ecological metagenomes</taxon>
    </lineage>
</organism>
<feature type="domain" description="M23ase beta-sheet core" evidence="2">
    <location>
        <begin position="325"/>
        <end position="403"/>
    </location>
</feature>
<evidence type="ECO:0000256" key="1">
    <source>
        <dbReference type="SAM" id="Coils"/>
    </source>
</evidence>